<evidence type="ECO:0008006" key="4">
    <source>
        <dbReference type="Google" id="ProtNLM"/>
    </source>
</evidence>
<protein>
    <recommendedName>
        <fullName evidence="4">Pilus assembly protein, PilP</fullName>
    </recommendedName>
</protein>
<evidence type="ECO:0000313" key="3">
    <source>
        <dbReference type="Proteomes" id="UP000485484"/>
    </source>
</evidence>
<dbReference type="EMBL" id="MWAK01000179">
    <property type="protein sequence ID" value="OPZ91409.1"/>
    <property type="molecule type" value="Genomic_DNA"/>
</dbReference>
<feature type="region of interest" description="Disordered" evidence="1">
    <location>
        <begin position="144"/>
        <end position="169"/>
    </location>
</feature>
<comment type="caution">
    <text evidence="2">The sequence shown here is derived from an EMBL/GenBank/DDBJ whole genome shotgun (WGS) entry which is preliminary data.</text>
</comment>
<organism evidence="2 3">
    <name type="scientific">candidate division TA06 bacterium ADurb.Bin417</name>
    <dbReference type="NCBI Taxonomy" id="1852828"/>
    <lineage>
        <taxon>Bacteria</taxon>
        <taxon>Bacteria division TA06</taxon>
    </lineage>
</organism>
<feature type="compositionally biased region" description="Low complexity" evidence="1">
    <location>
        <begin position="157"/>
        <end position="169"/>
    </location>
</feature>
<proteinExistence type="predicted"/>
<gene>
    <name evidence="2" type="ORF">BWY73_01100</name>
</gene>
<evidence type="ECO:0000313" key="2">
    <source>
        <dbReference type="EMBL" id="OPZ91409.1"/>
    </source>
</evidence>
<accession>A0A1V5MDX8</accession>
<reference evidence="2 3" key="1">
    <citation type="submission" date="2017-02" db="EMBL/GenBank/DDBJ databases">
        <title>Delving into the versatile metabolic prowess of the omnipresent phylum Bacteroidetes.</title>
        <authorList>
            <person name="Nobu M.K."/>
            <person name="Mei R."/>
            <person name="Narihiro T."/>
            <person name="Kuroda K."/>
            <person name="Liu W.-T."/>
        </authorList>
    </citation>
    <scope>NUCLEOTIDE SEQUENCE [LARGE SCALE GENOMIC DNA]</scope>
    <source>
        <strain evidence="2">ADurb.Bin417</strain>
    </source>
</reference>
<dbReference type="Proteomes" id="UP000485484">
    <property type="component" value="Unassembled WGS sequence"/>
</dbReference>
<name>A0A1V5MDX8_UNCT6</name>
<dbReference type="AlphaFoldDB" id="A0A1V5MDX8"/>
<evidence type="ECO:0000256" key="1">
    <source>
        <dbReference type="SAM" id="MobiDB-lite"/>
    </source>
</evidence>
<sequence>MRRLLPVFLWIILSIGAGGRMAGAAEPAPTTTGFPYERYRVLAERNIYLKNRQPQPGRITSILRETPVVPIVRRMVVLTGIARSGSEFVAFFEDRASGMTTRVRGESSLLGGRIAEINIDYVEYEKDGLVNRIRLGETVPETLARESAPPAPAVKNALPTPASSAPSAYPVAAPIDEARILEQMRQRRRLEVGAE</sequence>